<dbReference type="GO" id="GO:0046872">
    <property type="term" value="F:metal ion binding"/>
    <property type="evidence" value="ECO:0007669"/>
    <property type="project" value="UniProtKB-KW"/>
</dbReference>
<dbReference type="RefSeq" id="XP_009252075.1">
    <property type="nucleotide sequence ID" value="XM_009253800.1"/>
</dbReference>
<organism evidence="7 8">
    <name type="scientific">Fusarium pseudograminearum (strain CS3096)</name>
    <name type="common">Wheat and barley crown-rot fungus</name>
    <dbReference type="NCBI Taxonomy" id="1028729"/>
    <lineage>
        <taxon>Eukaryota</taxon>
        <taxon>Fungi</taxon>
        <taxon>Dikarya</taxon>
        <taxon>Ascomycota</taxon>
        <taxon>Pezizomycotina</taxon>
        <taxon>Sordariomycetes</taxon>
        <taxon>Hypocreomycetidae</taxon>
        <taxon>Hypocreales</taxon>
        <taxon>Nectriaceae</taxon>
        <taxon>Fusarium</taxon>
    </lineage>
</organism>
<keyword evidence="8" id="KW-1185">Reference proteome</keyword>
<dbReference type="GeneID" id="20359300"/>
<evidence type="ECO:0008006" key="9">
    <source>
        <dbReference type="Google" id="ProtNLM"/>
    </source>
</evidence>
<dbReference type="HOGENOM" id="CLU_511089_0_0_1"/>
<dbReference type="PANTHER" id="PTHR47338">
    <property type="entry name" value="ZN(II)2CYS6 TRANSCRIPTION FACTOR (EUROFUNG)-RELATED"/>
    <property type="match status" value="1"/>
</dbReference>
<feature type="compositionally biased region" description="Polar residues" evidence="6">
    <location>
        <begin position="346"/>
        <end position="371"/>
    </location>
</feature>
<dbReference type="KEGG" id="fpu:FPSE_00680"/>
<evidence type="ECO:0000256" key="3">
    <source>
        <dbReference type="ARBA" id="ARBA00023015"/>
    </source>
</evidence>
<evidence type="ECO:0000256" key="1">
    <source>
        <dbReference type="ARBA" id="ARBA00004123"/>
    </source>
</evidence>
<keyword evidence="5" id="KW-0539">Nucleus</keyword>
<dbReference type="GO" id="GO:0000981">
    <property type="term" value="F:DNA-binding transcription factor activity, RNA polymerase II-specific"/>
    <property type="evidence" value="ECO:0007669"/>
    <property type="project" value="InterPro"/>
</dbReference>
<dbReference type="InterPro" id="IPR050815">
    <property type="entry name" value="TF_fung"/>
</dbReference>
<evidence type="ECO:0000256" key="6">
    <source>
        <dbReference type="SAM" id="MobiDB-lite"/>
    </source>
</evidence>
<evidence type="ECO:0000313" key="8">
    <source>
        <dbReference type="Proteomes" id="UP000007978"/>
    </source>
</evidence>
<keyword evidence="3" id="KW-0805">Transcription regulation</keyword>
<gene>
    <name evidence="7" type="ORF">FPSE_00680</name>
</gene>
<dbReference type="GO" id="GO:0005634">
    <property type="term" value="C:nucleus"/>
    <property type="evidence" value="ECO:0007669"/>
    <property type="project" value="UniProtKB-SubCell"/>
</dbReference>
<protein>
    <recommendedName>
        <fullName evidence="9">Transcription factor domain-containing protein</fullName>
    </recommendedName>
</protein>
<dbReference type="AlphaFoldDB" id="K3VU20"/>
<comment type="subcellular location">
    <subcellularLocation>
        <location evidence="1">Nucleus</location>
    </subcellularLocation>
</comment>
<evidence type="ECO:0000256" key="5">
    <source>
        <dbReference type="ARBA" id="ARBA00023242"/>
    </source>
</evidence>
<name>K3VU20_FUSPC</name>
<evidence type="ECO:0000256" key="2">
    <source>
        <dbReference type="ARBA" id="ARBA00022723"/>
    </source>
</evidence>
<dbReference type="Proteomes" id="UP000007978">
    <property type="component" value="Chromosome 1"/>
</dbReference>
<accession>K3VU20</accession>
<reference evidence="7 8" key="1">
    <citation type="journal article" date="2012" name="PLoS Pathog.">
        <title>Comparative pathogenomics reveals horizontally acquired novel virulence genes in fungi infecting cereal hosts.</title>
        <authorList>
            <person name="Gardiner D.M."/>
            <person name="McDonald M.C."/>
            <person name="Covarelli L."/>
            <person name="Solomon P.S."/>
            <person name="Rusu A.G."/>
            <person name="Marshall M."/>
            <person name="Kazan K."/>
            <person name="Chakraborty S."/>
            <person name="McDonald B.A."/>
            <person name="Manners J.M."/>
        </authorList>
    </citation>
    <scope>NUCLEOTIDE SEQUENCE [LARGE SCALE GENOMIC DNA]</scope>
    <source>
        <strain evidence="7 8">CS3096</strain>
    </source>
</reference>
<feature type="region of interest" description="Disordered" evidence="6">
    <location>
        <begin position="320"/>
        <end position="371"/>
    </location>
</feature>
<sequence>MLDLTPEKKLGLKCFWACWLTKCASLENSRFYIDCWASIEGRQLPADNDDTSKGPPYYLDKTGTLVSTGESAELSFNSVLIMVQGLWWEVQQFVKLIHGHQGSQSEWASKYCSLDQRLQDLPSHLGSWKQNVLTCDPMMAPPAELTRVLSLRSIYELCLVYLYSSVVPALSCRTETPRFSQPMLQHAAEQAYEHSLRITNMAEQYLSSRASVSKLWPIVGYSAYVCAAVQLRRCLAIGSLDQAWYDRNKTNLQITGELGRYWMTLQPLFFHAQRLTHCRSVALPRCDLGSTPDVAYSTDGQVTDKPAELSTRIRIYAASNDDVPGSGVQEGQSTADGVMETPPVSDAQNASVPSSEFSGPRISTTTHQPSTSSNIVLKENSVDRMPTGSSWELRVEPIWWNQGPEMLGDIFSNNFFLPDSVGYSMDMC</sequence>
<evidence type="ECO:0000313" key="7">
    <source>
        <dbReference type="EMBL" id="EKJ79079.1"/>
    </source>
</evidence>
<proteinExistence type="predicted"/>
<keyword evidence="2" id="KW-0479">Metal-binding</keyword>
<dbReference type="EMBL" id="AFNW01000014">
    <property type="protein sequence ID" value="EKJ79079.1"/>
    <property type="molecule type" value="Genomic_DNA"/>
</dbReference>
<evidence type="ECO:0000256" key="4">
    <source>
        <dbReference type="ARBA" id="ARBA00023163"/>
    </source>
</evidence>
<comment type="caution">
    <text evidence="7">The sequence shown here is derived from an EMBL/GenBank/DDBJ whole genome shotgun (WGS) entry which is preliminary data.</text>
</comment>
<dbReference type="OrthoDB" id="309640at2759"/>
<dbReference type="PANTHER" id="PTHR47338:SF27">
    <property type="entry name" value="ZN(II)2CYS6 TRANSCRIPTION FACTOR (EUROFUNG)"/>
    <property type="match status" value="1"/>
</dbReference>
<keyword evidence="4" id="KW-0804">Transcription</keyword>